<sequence length="127" mass="13545">MSQTTKEPTATEICDMFLKAAGVIALAIVSAGYIGKYLSCVPNSTLWSAWGPVTFVAACYLFAGRVVVWNIFGPSIATIPAMTIRVLVRTIACVALACAMTNALAVFSPAFNRDAGTCPNYIAYDFF</sequence>
<accession>A0A2C9CXA0</accession>
<keyword evidence="3" id="KW-1185">Reference proteome</keyword>
<evidence type="ECO:0000313" key="3">
    <source>
        <dbReference type="Proteomes" id="UP000220034"/>
    </source>
</evidence>
<dbReference type="AlphaFoldDB" id="A0A2C9CXA0"/>
<proteinExistence type="predicted"/>
<keyword evidence="1" id="KW-0472">Membrane</keyword>
<gene>
    <name evidence="2" type="ORF">SAMN06273572_10780</name>
</gene>
<dbReference type="RefSeq" id="WP_145996754.1">
    <property type="nucleotide sequence ID" value="NZ_OCTN01000007.1"/>
</dbReference>
<dbReference type="EMBL" id="OCTN01000007">
    <property type="protein sequence ID" value="SOH95059.1"/>
    <property type="molecule type" value="Genomic_DNA"/>
</dbReference>
<feature type="transmembrane region" description="Helical" evidence="1">
    <location>
        <begin position="16"/>
        <end position="35"/>
    </location>
</feature>
<evidence type="ECO:0000256" key="1">
    <source>
        <dbReference type="SAM" id="Phobius"/>
    </source>
</evidence>
<evidence type="ECO:0000313" key="2">
    <source>
        <dbReference type="EMBL" id="SOH95059.1"/>
    </source>
</evidence>
<feature type="transmembrane region" description="Helical" evidence="1">
    <location>
        <begin position="84"/>
        <end position="107"/>
    </location>
</feature>
<keyword evidence="1" id="KW-0812">Transmembrane</keyword>
<reference evidence="3" key="1">
    <citation type="submission" date="2017-09" db="EMBL/GenBank/DDBJ databases">
        <authorList>
            <person name="Varghese N."/>
            <person name="Submissions S."/>
        </authorList>
    </citation>
    <scope>NUCLEOTIDE SEQUENCE [LARGE SCALE GENOMIC DNA]</scope>
    <source>
        <strain evidence="3">C7</strain>
    </source>
</reference>
<name>A0A2C9CXA0_9RHOB</name>
<keyword evidence="1" id="KW-1133">Transmembrane helix</keyword>
<feature type="transmembrane region" description="Helical" evidence="1">
    <location>
        <begin position="47"/>
        <end position="72"/>
    </location>
</feature>
<dbReference type="Proteomes" id="UP000220034">
    <property type="component" value="Unassembled WGS sequence"/>
</dbReference>
<protein>
    <submittedName>
        <fullName evidence="2">Uncharacterized protein</fullName>
    </submittedName>
</protein>
<organism evidence="2 3">
    <name type="scientific">Pontivivens marinum</name>
    <dbReference type="NCBI Taxonomy" id="1690039"/>
    <lineage>
        <taxon>Bacteria</taxon>
        <taxon>Pseudomonadati</taxon>
        <taxon>Pseudomonadota</taxon>
        <taxon>Alphaproteobacteria</taxon>
        <taxon>Rhodobacterales</taxon>
        <taxon>Paracoccaceae</taxon>
        <taxon>Pontivivens</taxon>
    </lineage>
</organism>